<dbReference type="AlphaFoldDB" id="A0A438BU01"/>
<dbReference type="Pfam" id="PF17919">
    <property type="entry name" value="RT_RNaseH_2"/>
    <property type="match status" value="1"/>
</dbReference>
<dbReference type="EMBL" id="QGNW01002619">
    <property type="protein sequence ID" value="RVW14432.1"/>
    <property type="molecule type" value="Genomic_DNA"/>
</dbReference>
<dbReference type="PANTHER" id="PTHR48475:SF2">
    <property type="entry name" value="RIBONUCLEASE H"/>
    <property type="match status" value="1"/>
</dbReference>
<dbReference type="InterPro" id="IPR043128">
    <property type="entry name" value="Rev_trsase/Diguanyl_cyclase"/>
</dbReference>
<evidence type="ECO:0000313" key="3">
    <source>
        <dbReference type="Proteomes" id="UP000288805"/>
    </source>
</evidence>
<dbReference type="InterPro" id="IPR041577">
    <property type="entry name" value="RT_RNaseH_2"/>
</dbReference>
<accession>A0A438BU01</accession>
<gene>
    <name evidence="2" type="ORF">CK203_090773</name>
</gene>
<dbReference type="Proteomes" id="UP000288805">
    <property type="component" value="Unassembled WGS sequence"/>
</dbReference>
<proteinExistence type="predicted"/>
<feature type="domain" description="Reverse transcriptase/retrotransposon-derived protein RNase H-like" evidence="1">
    <location>
        <begin position="85"/>
        <end position="164"/>
    </location>
</feature>
<evidence type="ECO:0000259" key="1">
    <source>
        <dbReference type="Pfam" id="PF17919"/>
    </source>
</evidence>
<dbReference type="InterPro" id="IPR043502">
    <property type="entry name" value="DNA/RNA_pol_sf"/>
</dbReference>
<protein>
    <recommendedName>
        <fullName evidence="1">Reverse transcriptase/retrotransposon-derived protein RNase H-like domain-containing protein</fullName>
    </recommendedName>
</protein>
<reference evidence="2 3" key="1">
    <citation type="journal article" date="2018" name="PLoS Genet.">
        <title>Population sequencing reveals clonal diversity and ancestral inbreeding in the grapevine cultivar Chardonnay.</title>
        <authorList>
            <person name="Roach M.J."/>
            <person name="Johnson D.L."/>
            <person name="Bohlmann J."/>
            <person name="van Vuuren H.J."/>
            <person name="Jones S.J."/>
            <person name="Pretorius I.S."/>
            <person name="Schmidt S.A."/>
            <person name="Borneman A.R."/>
        </authorList>
    </citation>
    <scope>NUCLEOTIDE SEQUENCE [LARGE SCALE GENOMIC DNA]</scope>
    <source>
        <strain evidence="3">cv. Chardonnay</strain>
        <tissue evidence="2">Leaf</tissue>
    </source>
</reference>
<comment type="caution">
    <text evidence="2">The sequence shown here is derived from an EMBL/GenBank/DDBJ whole genome shotgun (WGS) entry which is preliminary data.</text>
</comment>
<sequence>MKLNLAKCVFGVSVSKFLGFIVTQRRIEVNQDQIKPVMETSVPSCKKELQRLTGRLVALGRFIARFTNKLRFFFLVLKGINVIGWTSDYELAFEEIKRYLAQPPILSSPQFGEQLYMYLAVYDCVVSVVLFRCVKEKEQKPFYYISKAMVDAETWYSKMGVQALSRKGGGYCTSMGPPKSWGPEWEIRSEGRAHRYLSKVRATLDRLNKWAIERISRTENVQVDALAGIAATLSIKKTILLFVYLQVASLIATTPICNTNETGIAWMHEIEMYLRTGDLLEESKQAHKVRIQAARLTLIGDNLYRWFYGDPYLKCLNDTEAQYVSTELHEGVCDNHIGGRTLAHRAHSQGYY</sequence>
<evidence type="ECO:0000313" key="2">
    <source>
        <dbReference type="EMBL" id="RVW14432.1"/>
    </source>
</evidence>
<organism evidence="2 3">
    <name type="scientific">Vitis vinifera</name>
    <name type="common">Grape</name>
    <dbReference type="NCBI Taxonomy" id="29760"/>
    <lineage>
        <taxon>Eukaryota</taxon>
        <taxon>Viridiplantae</taxon>
        <taxon>Streptophyta</taxon>
        <taxon>Embryophyta</taxon>
        <taxon>Tracheophyta</taxon>
        <taxon>Spermatophyta</taxon>
        <taxon>Magnoliopsida</taxon>
        <taxon>eudicotyledons</taxon>
        <taxon>Gunneridae</taxon>
        <taxon>Pentapetalae</taxon>
        <taxon>rosids</taxon>
        <taxon>Vitales</taxon>
        <taxon>Vitaceae</taxon>
        <taxon>Viteae</taxon>
        <taxon>Vitis</taxon>
    </lineage>
</organism>
<dbReference type="PANTHER" id="PTHR48475">
    <property type="entry name" value="RIBONUCLEASE H"/>
    <property type="match status" value="1"/>
</dbReference>
<dbReference type="Gene3D" id="3.30.70.270">
    <property type="match status" value="1"/>
</dbReference>
<name>A0A438BU01_VITVI</name>
<dbReference type="SUPFAM" id="SSF56672">
    <property type="entry name" value="DNA/RNA polymerases"/>
    <property type="match status" value="1"/>
</dbReference>